<evidence type="ECO:0000256" key="5">
    <source>
        <dbReference type="ARBA" id="ARBA00023284"/>
    </source>
</evidence>
<dbReference type="PROSITE" id="PS51352">
    <property type="entry name" value="THIOREDOXIN_2"/>
    <property type="match status" value="1"/>
</dbReference>
<evidence type="ECO:0000313" key="8">
    <source>
        <dbReference type="Proteomes" id="UP001604336"/>
    </source>
</evidence>
<dbReference type="PANTHER" id="PTHR45663">
    <property type="entry name" value="GEO12009P1"/>
    <property type="match status" value="1"/>
</dbReference>
<dbReference type="Proteomes" id="UP001604336">
    <property type="component" value="Unassembled WGS sequence"/>
</dbReference>
<keyword evidence="1" id="KW-0813">Transport</keyword>
<keyword evidence="3" id="KW-0249">Electron transport</keyword>
<keyword evidence="4" id="KW-1015">Disulfide bond</keyword>
<dbReference type="Pfam" id="PF00085">
    <property type="entry name" value="Thioredoxin"/>
    <property type="match status" value="1"/>
</dbReference>
<organism evidence="7 8">
    <name type="scientific">Abeliophyllum distichum</name>
    <dbReference type="NCBI Taxonomy" id="126358"/>
    <lineage>
        <taxon>Eukaryota</taxon>
        <taxon>Viridiplantae</taxon>
        <taxon>Streptophyta</taxon>
        <taxon>Embryophyta</taxon>
        <taxon>Tracheophyta</taxon>
        <taxon>Spermatophyta</taxon>
        <taxon>Magnoliopsida</taxon>
        <taxon>eudicotyledons</taxon>
        <taxon>Gunneridae</taxon>
        <taxon>Pentapetalae</taxon>
        <taxon>asterids</taxon>
        <taxon>lamiids</taxon>
        <taxon>Lamiales</taxon>
        <taxon>Oleaceae</taxon>
        <taxon>Forsythieae</taxon>
        <taxon>Abeliophyllum</taxon>
    </lineage>
</organism>
<dbReference type="PRINTS" id="PR00421">
    <property type="entry name" value="THIOREDOXIN"/>
</dbReference>
<dbReference type="PROSITE" id="PS00194">
    <property type="entry name" value="THIOREDOXIN_1"/>
    <property type="match status" value="1"/>
</dbReference>
<sequence>MALSVAAGVPGNVSIASSASVNSLRKLSHLSSLQFPTQLRSFTIRNQRLKSKPTPHLVEAKQQTSSSFDDVLENSDKPVLVDFFATWCGPCQFMVPILEQVSDLMKDKIHIVKIDTEKNQSIADKYKIEALPTFILFKDGKPCDRFEGAMGAENLIQRIETSLRVEH</sequence>
<evidence type="ECO:0000313" key="7">
    <source>
        <dbReference type="EMBL" id="KAL2471705.1"/>
    </source>
</evidence>
<evidence type="ECO:0000256" key="4">
    <source>
        <dbReference type="ARBA" id="ARBA00023157"/>
    </source>
</evidence>
<dbReference type="CDD" id="cd02947">
    <property type="entry name" value="TRX_family"/>
    <property type="match status" value="1"/>
</dbReference>
<dbReference type="InterPro" id="IPR005746">
    <property type="entry name" value="Thioredoxin"/>
</dbReference>
<dbReference type="AlphaFoldDB" id="A0ABD1Q685"/>
<dbReference type="NCBIfam" id="TIGR01068">
    <property type="entry name" value="thioredoxin"/>
    <property type="match status" value="1"/>
</dbReference>
<reference evidence="8" key="1">
    <citation type="submission" date="2024-07" db="EMBL/GenBank/DDBJ databases">
        <title>Two chromosome-level genome assemblies of Korean endemic species Abeliophyllum distichum and Forsythia ovata (Oleaceae).</title>
        <authorList>
            <person name="Jang H."/>
        </authorList>
    </citation>
    <scope>NUCLEOTIDE SEQUENCE [LARGE SCALE GENOMIC DNA]</scope>
</reference>
<name>A0ABD1Q685_9LAMI</name>
<evidence type="ECO:0000256" key="3">
    <source>
        <dbReference type="ARBA" id="ARBA00022982"/>
    </source>
</evidence>
<dbReference type="FunFam" id="3.40.30.10:FF:000001">
    <property type="entry name" value="Thioredoxin"/>
    <property type="match status" value="1"/>
</dbReference>
<keyword evidence="2" id="KW-0809">Transit peptide</keyword>
<feature type="domain" description="Thioredoxin" evidence="6">
    <location>
        <begin position="33"/>
        <end position="164"/>
    </location>
</feature>
<comment type="caution">
    <text evidence="7">The sequence shown here is derived from an EMBL/GenBank/DDBJ whole genome shotgun (WGS) entry which is preliminary data.</text>
</comment>
<dbReference type="InterPro" id="IPR036249">
    <property type="entry name" value="Thioredoxin-like_sf"/>
</dbReference>
<dbReference type="PANTHER" id="PTHR45663:SF15">
    <property type="entry name" value="THIOREDOXIN Y1, CHLOROPLASTIC"/>
    <property type="match status" value="1"/>
</dbReference>
<dbReference type="Gene3D" id="3.40.30.10">
    <property type="entry name" value="Glutaredoxin"/>
    <property type="match status" value="1"/>
</dbReference>
<dbReference type="InterPro" id="IPR013766">
    <property type="entry name" value="Thioredoxin_domain"/>
</dbReference>
<protein>
    <submittedName>
        <fullName evidence="7">Thioredoxin Y1</fullName>
    </submittedName>
</protein>
<evidence type="ECO:0000256" key="2">
    <source>
        <dbReference type="ARBA" id="ARBA00022946"/>
    </source>
</evidence>
<dbReference type="SUPFAM" id="SSF52833">
    <property type="entry name" value="Thioredoxin-like"/>
    <property type="match status" value="1"/>
</dbReference>
<dbReference type="GO" id="GO:0008047">
    <property type="term" value="F:enzyme activator activity"/>
    <property type="evidence" value="ECO:0007669"/>
    <property type="project" value="UniProtKB-ARBA"/>
</dbReference>
<keyword evidence="5" id="KW-0676">Redox-active center</keyword>
<evidence type="ECO:0000256" key="1">
    <source>
        <dbReference type="ARBA" id="ARBA00022448"/>
    </source>
</evidence>
<dbReference type="InterPro" id="IPR017937">
    <property type="entry name" value="Thioredoxin_CS"/>
</dbReference>
<gene>
    <name evidence="7" type="ORF">Adt_39841</name>
</gene>
<keyword evidence="8" id="KW-1185">Reference proteome</keyword>
<dbReference type="EMBL" id="JBFOLK010000012">
    <property type="protein sequence ID" value="KAL2471705.1"/>
    <property type="molecule type" value="Genomic_DNA"/>
</dbReference>
<accession>A0ABD1Q685</accession>
<proteinExistence type="predicted"/>
<evidence type="ECO:0000259" key="6">
    <source>
        <dbReference type="PROSITE" id="PS51352"/>
    </source>
</evidence>